<organism evidence="11 12">
    <name type="scientific">Hypholoma sublateritium (strain FD-334 SS-4)</name>
    <dbReference type="NCBI Taxonomy" id="945553"/>
    <lineage>
        <taxon>Eukaryota</taxon>
        <taxon>Fungi</taxon>
        <taxon>Dikarya</taxon>
        <taxon>Basidiomycota</taxon>
        <taxon>Agaricomycotina</taxon>
        <taxon>Agaricomycetes</taxon>
        <taxon>Agaricomycetidae</taxon>
        <taxon>Agaricales</taxon>
        <taxon>Agaricineae</taxon>
        <taxon>Strophariaceae</taxon>
        <taxon>Hypholoma</taxon>
    </lineage>
</organism>
<feature type="compositionally biased region" description="Polar residues" evidence="9">
    <location>
        <begin position="52"/>
        <end position="62"/>
    </location>
</feature>
<dbReference type="GO" id="GO:0071039">
    <property type="term" value="P:nuclear polyadenylation-dependent CUT catabolic process"/>
    <property type="evidence" value="ECO:0007669"/>
    <property type="project" value="TreeGrafter"/>
</dbReference>
<keyword evidence="4" id="KW-0677">Repeat</keyword>
<sequence>MTTQAEIIDLTSPKPAVHEILDSESELVEAPAAQPPASDEPRKKKTRRSKRASLNPSASTPVSRDSRASSRAGDAEPPNTEPRAKRKRQDESPSEATQENVAQPQSRRVRREMEREKAKEQKAEDGELDEGELFIIDLTPMPIPSLVASAVNAADATAEEITAKLLVPAHVTVLGSTPVEIIKPLDESEKDEDFINYLDYDDSKHMLRYYDEPKDESVVLNRTVCKNCGAEGDHKTSACTIQICLTCGLRNEHSTRSCPISKVCFTCGMKGHINANCPNRRTARAFQSSREVECDRCSSSNHKTNECPTVWRLYEYYTAEEQTHVIETRHSKKDLKLGEGGEGYVADDEWCYYCGHNGHWGDDCHDMDRAPDEPSAFSRYNVMTGPFYDPNNERKASTSRSQVRDWASVEDTSRWDKNAPGPVGRQGRMKSRAALERQAQQVEDDQDDWFRDRRSAPSNRGQQQKNGPKTTFNFGKNMGGGKQYAPPPTDAGRPSLLARLDLGRADGRDARSGHRSHKRDYQEDSSSGHRDRRRRDDRSSSYYSDRRNRDHGPRYRGGYEPR</sequence>
<keyword evidence="12" id="KW-1185">Reference proteome</keyword>
<reference evidence="12" key="1">
    <citation type="submission" date="2014-04" db="EMBL/GenBank/DDBJ databases">
        <title>Evolutionary Origins and Diversification of the Mycorrhizal Mutualists.</title>
        <authorList>
            <consortium name="DOE Joint Genome Institute"/>
            <consortium name="Mycorrhizal Genomics Consortium"/>
            <person name="Kohler A."/>
            <person name="Kuo A."/>
            <person name="Nagy L.G."/>
            <person name="Floudas D."/>
            <person name="Copeland A."/>
            <person name="Barry K.W."/>
            <person name="Cichocki N."/>
            <person name="Veneault-Fourrey C."/>
            <person name="LaButti K."/>
            <person name="Lindquist E.A."/>
            <person name="Lipzen A."/>
            <person name="Lundell T."/>
            <person name="Morin E."/>
            <person name="Murat C."/>
            <person name="Riley R."/>
            <person name="Ohm R."/>
            <person name="Sun H."/>
            <person name="Tunlid A."/>
            <person name="Henrissat B."/>
            <person name="Grigoriev I.V."/>
            <person name="Hibbett D.S."/>
            <person name="Martin F."/>
        </authorList>
    </citation>
    <scope>NUCLEOTIDE SEQUENCE [LARGE SCALE GENOMIC DNA]</scope>
    <source>
        <strain evidence="12">FD-334 SS-4</strain>
    </source>
</reference>
<dbReference type="OrthoDB" id="7608935at2759"/>
<name>A0A0D2P7P8_HYPSF</name>
<keyword evidence="5 8" id="KW-0863">Zinc-finger</keyword>
<comment type="subcellular location">
    <subcellularLocation>
        <location evidence="1">Nucleus</location>
    </subcellularLocation>
</comment>
<feature type="domain" description="CCHC-type" evidence="10">
    <location>
        <begin position="264"/>
        <end position="279"/>
    </location>
</feature>
<evidence type="ECO:0000256" key="5">
    <source>
        <dbReference type="ARBA" id="ARBA00022771"/>
    </source>
</evidence>
<dbReference type="PANTHER" id="PTHR46543:SF1">
    <property type="entry name" value="ZINC FINGER CCHC DOMAIN-CONTAINING PROTEIN 7"/>
    <property type="match status" value="1"/>
</dbReference>
<feature type="region of interest" description="Disordered" evidence="9">
    <location>
        <begin position="1"/>
        <end position="126"/>
    </location>
</feature>
<feature type="compositionally biased region" description="Basic and acidic residues" evidence="9">
    <location>
        <begin position="501"/>
        <end position="512"/>
    </location>
</feature>
<dbReference type="STRING" id="945553.A0A0D2P7P8"/>
<keyword evidence="7" id="KW-0539">Nucleus</keyword>
<dbReference type="AlphaFoldDB" id="A0A0D2P7P8"/>
<dbReference type="SMART" id="SM00343">
    <property type="entry name" value="ZnF_C2HC"/>
    <property type="match status" value="5"/>
</dbReference>
<dbReference type="GO" id="GO:0071031">
    <property type="term" value="P:nuclear mRNA surveillance of mRNA 3'-end processing"/>
    <property type="evidence" value="ECO:0007669"/>
    <property type="project" value="TreeGrafter"/>
</dbReference>
<dbReference type="PROSITE" id="PS50158">
    <property type="entry name" value="ZF_CCHC"/>
    <property type="match status" value="2"/>
</dbReference>
<evidence type="ECO:0000256" key="4">
    <source>
        <dbReference type="ARBA" id="ARBA00022737"/>
    </source>
</evidence>
<dbReference type="GO" id="GO:0071036">
    <property type="term" value="P:nuclear polyadenylation-dependent snoRNA catabolic process"/>
    <property type="evidence" value="ECO:0007669"/>
    <property type="project" value="TreeGrafter"/>
</dbReference>
<dbReference type="GO" id="GO:0071038">
    <property type="term" value="P:TRAMP-dependent tRNA surveillance pathway"/>
    <property type="evidence" value="ECO:0007669"/>
    <property type="project" value="TreeGrafter"/>
</dbReference>
<accession>A0A0D2P7P8</accession>
<dbReference type="OMA" id="PTWRRCQ"/>
<dbReference type="GO" id="GO:0071035">
    <property type="term" value="P:nuclear polyadenylation-dependent rRNA catabolic process"/>
    <property type="evidence" value="ECO:0007669"/>
    <property type="project" value="TreeGrafter"/>
</dbReference>
<dbReference type="GO" id="GO:0008270">
    <property type="term" value="F:zinc ion binding"/>
    <property type="evidence" value="ECO:0007669"/>
    <property type="project" value="UniProtKB-KW"/>
</dbReference>
<dbReference type="InterPro" id="IPR001878">
    <property type="entry name" value="Znf_CCHC"/>
</dbReference>
<dbReference type="GO" id="GO:0071037">
    <property type="term" value="P:nuclear polyadenylation-dependent snRNA catabolic process"/>
    <property type="evidence" value="ECO:0007669"/>
    <property type="project" value="TreeGrafter"/>
</dbReference>
<dbReference type="Gene3D" id="4.10.60.10">
    <property type="entry name" value="Zinc finger, CCHC-type"/>
    <property type="match status" value="2"/>
</dbReference>
<dbReference type="PANTHER" id="PTHR46543">
    <property type="entry name" value="ZINC FINGER CCHC DOMAIN-CONTAINING PROTEIN 7"/>
    <property type="match status" value="1"/>
</dbReference>
<proteinExistence type="predicted"/>
<dbReference type="SUPFAM" id="SSF57756">
    <property type="entry name" value="Retrovirus zinc finger-like domains"/>
    <property type="match status" value="2"/>
</dbReference>
<keyword evidence="3" id="KW-0479">Metal-binding</keyword>
<feature type="compositionally biased region" description="Basic and acidic residues" evidence="9">
    <location>
        <begin position="111"/>
        <end position="125"/>
    </location>
</feature>
<dbReference type="InterPro" id="IPR036875">
    <property type="entry name" value="Znf_CCHC_sf"/>
</dbReference>
<keyword evidence="2" id="KW-0507">mRNA processing</keyword>
<feature type="compositionally biased region" description="Polar residues" evidence="9">
    <location>
        <begin position="456"/>
        <end position="474"/>
    </location>
</feature>
<feature type="region of interest" description="Disordered" evidence="9">
    <location>
        <begin position="386"/>
        <end position="562"/>
    </location>
</feature>
<dbReference type="Proteomes" id="UP000054270">
    <property type="component" value="Unassembled WGS sequence"/>
</dbReference>
<dbReference type="GO" id="GO:0006397">
    <property type="term" value="P:mRNA processing"/>
    <property type="evidence" value="ECO:0007669"/>
    <property type="project" value="UniProtKB-KW"/>
</dbReference>
<protein>
    <recommendedName>
        <fullName evidence="10">CCHC-type domain-containing protein</fullName>
    </recommendedName>
</protein>
<feature type="domain" description="CCHC-type" evidence="10">
    <location>
        <begin position="351"/>
        <end position="364"/>
    </location>
</feature>
<dbReference type="GO" id="GO:0003723">
    <property type="term" value="F:RNA binding"/>
    <property type="evidence" value="ECO:0007669"/>
    <property type="project" value="TreeGrafter"/>
</dbReference>
<evidence type="ECO:0000256" key="1">
    <source>
        <dbReference type="ARBA" id="ARBA00004123"/>
    </source>
</evidence>
<evidence type="ECO:0000256" key="9">
    <source>
        <dbReference type="SAM" id="MobiDB-lite"/>
    </source>
</evidence>
<evidence type="ECO:0000313" key="12">
    <source>
        <dbReference type="Proteomes" id="UP000054270"/>
    </source>
</evidence>
<evidence type="ECO:0000256" key="3">
    <source>
        <dbReference type="ARBA" id="ARBA00022723"/>
    </source>
</evidence>
<gene>
    <name evidence="11" type="ORF">HYPSUDRAFT_482111</name>
</gene>
<dbReference type="InterPro" id="IPR051644">
    <property type="entry name" value="TRAMP_AT-DNA-binding"/>
</dbReference>
<evidence type="ECO:0000256" key="6">
    <source>
        <dbReference type="ARBA" id="ARBA00022833"/>
    </source>
</evidence>
<evidence type="ECO:0000259" key="10">
    <source>
        <dbReference type="PROSITE" id="PS50158"/>
    </source>
</evidence>
<dbReference type="EMBL" id="KN817536">
    <property type="protein sequence ID" value="KJA24656.1"/>
    <property type="molecule type" value="Genomic_DNA"/>
</dbReference>
<dbReference type="GO" id="GO:0031499">
    <property type="term" value="C:TRAMP complex"/>
    <property type="evidence" value="ECO:0007669"/>
    <property type="project" value="TreeGrafter"/>
</dbReference>
<feature type="compositionally biased region" description="Polar residues" evidence="9">
    <location>
        <begin position="94"/>
        <end position="106"/>
    </location>
</feature>
<evidence type="ECO:0000256" key="2">
    <source>
        <dbReference type="ARBA" id="ARBA00022664"/>
    </source>
</evidence>
<keyword evidence="6" id="KW-0862">Zinc</keyword>
<evidence type="ECO:0000313" key="11">
    <source>
        <dbReference type="EMBL" id="KJA24656.1"/>
    </source>
</evidence>
<evidence type="ECO:0000256" key="8">
    <source>
        <dbReference type="PROSITE-ProRule" id="PRU00047"/>
    </source>
</evidence>
<evidence type="ECO:0000256" key="7">
    <source>
        <dbReference type="ARBA" id="ARBA00023242"/>
    </source>
</evidence>
<feature type="compositionally biased region" description="Basic and acidic residues" evidence="9">
    <location>
        <begin position="519"/>
        <end position="562"/>
    </location>
</feature>